<gene>
    <name evidence="2" type="ORF">CB5_LOCUS15861</name>
</gene>
<dbReference type="InterPro" id="IPR043502">
    <property type="entry name" value="DNA/RNA_pol_sf"/>
</dbReference>
<dbReference type="EMBL" id="LR862150">
    <property type="protein sequence ID" value="CAD1832650.1"/>
    <property type="molecule type" value="Genomic_DNA"/>
</dbReference>
<organism evidence="2">
    <name type="scientific">Ananas comosus var. bracteatus</name>
    <name type="common">red pineapple</name>
    <dbReference type="NCBI Taxonomy" id="296719"/>
    <lineage>
        <taxon>Eukaryota</taxon>
        <taxon>Viridiplantae</taxon>
        <taxon>Streptophyta</taxon>
        <taxon>Embryophyta</taxon>
        <taxon>Tracheophyta</taxon>
        <taxon>Spermatophyta</taxon>
        <taxon>Magnoliopsida</taxon>
        <taxon>Liliopsida</taxon>
        <taxon>Poales</taxon>
        <taxon>Bromeliaceae</taxon>
        <taxon>Bromelioideae</taxon>
        <taxon>Ananas</taxon>
    </lineage>
</organism>
<feature type="domain" description="Reverse transcriptase" evidence="1">
    <location>
        <begin position="83"/>
        <end position="196"/>
    </location>
</feature>
<name>A0A6V7PP72_ANACO</name>
<evidence type="ECO:0000313" key="2">
    <source>
        <dbReference type="EMBL" id="CAD1832650.1"/>
    </source>
</evidence>
<dbReference type="PANTHER" id="PTHR19446">
    <property type="entry name" value="REVERSE TRANSCRIPTASES"/>
    <property type="match status" value="1"/>
</dbReference>
<proteinExistence type="predicted"/>
<dbReference type="SUPFAM" id="SSF56672">
    <property type="entry name" value="DNA/RNA polymerases"/>
    <property type="match status" value="1"/>
</dbReference>
<accession>A0A6V7PP72</accession>
<sequence length="204" mass="23483">MIYSDDCLDLSSLHSPFTLEEVKTAIFSSAPEKAPGPDGLPMVFYQRFWNVIKDDMWEVFNCFYNGTSNLQEINGGWVCLRPKKKEATSATDYRPISLVHSMSKLISKVLATRLQLFMDQLINPYQAAFIKGRFILDNFNSAHILIHHLHSAKERAALLKIDFERAFDHINWHFLFALLKARGFSGRWIGWIQALLFSAIRQVS</sequence>
<protein>
    <recommendedName>
        <fullName evidence="1">Reverse transcriptase domain-containing protein</fullName>
    </recommendedName>
</protein>
<dbReference type="AlphaFoldDB" id="A0A6V7PP72"/>
<reference evidence="2" key="1">
    <citation type="submission" date="2020-07" db="EMBL/GenBank/DDBJ databases">
        <authorList>
            <person name="Lin J."/>
        </authorList>
    </citation>
    <scope>NUCLEOTIDE SEQUENCE</scope>
</reference>
<dbReference type="InterPro" id="IPR000477">
    <property type="entry name" value="RT_dom"/>
</dbReference>
<evidence type="ECO:0000259" key="1">
    <source>
        <dbReference type="Pfam" id="PF00078"/>
    </source>
</evidence>
<dbReference type="Pfam" id="PF00078">
    <property type="entry name" value="RVT_1"/>
    <property type="match status" value="1"/>
</dbReference>